<gene>
    <name evidence="1" type="ORF">GETHLI_00900</name>
</gene>
<reference evidence="1 2" key="1">
    <citation type="journal article" date="2023" name="Antonie Van Leeuwenhoek">
        <title>Mesoterricola silvestris gen. nov., sp. nov., Mesoterricola sediminis sp. nov., Geothrix oryzae sp. nov., Geothrix edaphica sp. nov., Geothrix rubra sp. nov., and Geothrix limicola sp. nov., six novel members of Acidobacteriota isolated from soils.</title>
        <authorList>
            <person name="Itoh H."/>
            <person name="Sugisawa Y."/>
            <person name="Mise K."/>
            <person name="Xu Z."/>
            <person name="Kuniyasu M."/>
            <person name="Ushijima N."/>
            <person name="Kawano K."/>
            <person name="Kobayashi E."/>
            <person name="Shiratori Y."/>
            <person name="Masuda Y."/>
            <person name="Senoo K."/>
        </authorList>
    </citation>
    <scope>NUCLEOTIDE SEQUENCE [LARGE SCALE GENOMIC DNA]</scope>
    <source>
        <strain evidence="1 2">Red804</strain>
    </source>
</reference>
<keyword evidence="2" id="KW-1185">Reference proteome</keyword>
<organism evidence="1 2">
    <name type="scientific">Geothrix limicola</name>
    <dbReference type="NCBI Taxonomy" id="2927978"/>
    <lineage>
        <taxon>Bacteria</taxon>
        <taxon>Pseudomonadati</taxon>
        <taxon>Acidobacteriota</taxon>
        <taxon>Holophagae</taxon>
        <taxon>Holophagales</taxon>
        <taxon>Holophagaceae</taxon>
        <taxon>Geothrix</taxon>
    </lineage>
</organism>
<accession>A0ABQ5QA80</accession>
<protein>
    <submittedName>
        <fullName evidence="1">Uncharacterized protein</fullName>
    </submittedName>
</protein>
<dbReference type="EMBL" id="BSDE01000001">
    <property type="protein sequence ID" value="GLH71588.1"/>
    <property type="molecule type" value="Genomic_DNA"/>
</dbReference>
<dbReference type="Proteomes" id="UP001165069">
    <property type="component" value="Unassembled WGS sequence"/>
</dbReference>
<dbReference type="RefSeq" id="WP_285568852.1">
    <property type="nucleotide sequence ID" value="NZ_BSDE01000001.1"/>
</dbReference>
<evidence type="ECO:0000313" key="2">
    <source>
        <dbReference type="Proteomes" id="UP001165069"/>
    </source>
</evidence>
<comment type="caution">
    <text evidence="1">The sequence shown here is derived from an EMBL/GenBank/DDBJ whole genome shotgun (WGS) entry which is preliminary data.</text>
</comment>
<sequence>MILIACFLLLQSPAPQTPAWTATTLEAAAAEANKKVLAEAKPLTLTGEVVDVSCYTQLGKRGEAHKACGAMCVKTGSPAGLLTADGTLYILMPEPHHPRRDGKASLAQYLSEHMAQTLTLSGMASEHGGIHTLFIPVPAGAK</sequence>
<evidence type="ECO:0000313" key="1">
    <source>
        <dbReference type="EMBL" id="GLH71588.1"/>
    </source>
</evidence>
<proteinExistence type="predicted"/>
<name>A0ABQ5QA80_9BACT</name>